<evidence type="ECO:0000256" key="4">
    <source>
        <dbReference type="PROSITE-ProRule" id="PRU00335"/>
    </source>
</evidence>
<keyword evidence="3" id="KW-0804">Transcription</keyword>
<dbReference type="InterPro" id="IPR050109">
    <property type="entry name" value="HTH-type_TetR-like_transc_reg"/>
</dbReference>
<dbReference type="Gene3D" id="1.10.10.60">
    <property type="entry name" value="Homeodomain-like"/>
    <property type="match status" value="1"/>
</dbReference>
<dbReference type="GO" id="GO:0003700">
    <property type="term" value="F:DNA-binding transcription factor activity"/>
    <property type="evidence" value="ECO:0007669"/>
    <property type="project" value="TreeGrafter"/>
</dbReference>
<keyword evidence="2 4" id="KW-0238">DNA-binding</keyword>
<protein>
    <recommendedName>
        <fullName evidence="5">HTH tetR-type domain-containing protein</fullName>
    </recommendedName>
</protein>
<evidence type="ECO:0000259" key="5">
    <source>
        <dbReference type="PROSITE" id="PS50977"/>
    </source>
</evidence>
<dbReference type="SUPFAM" id="SSF46689">
    <property type="entry name" value="Homeodomain-like"/>
    <property type="match status" value="1"/>
</dbReference>
<dbReference type="PROSITE" id="PS50977">
    <property type="entry name" value="HTH_TETR_2"/>
    <property type="match status" value="1"/>
</dbReference>
<feature type="DNA-binding region" description="H-T-H motif" evidence="4">
    <location>
        <begin position="37"/>
        <end position="56"/>
    </location>
</feature>
<evidence type="ECO:0000256" key="3">
    <source>
        <dbReference type="ARBA" id="ARBA00023163"/>
    </source>
</evidence>
<dbReference type="AlphaFoldDB" id="A0A1F5YDG2"/>
<reference evidence="6 7" key="1">
    <citation type="journal article" date="2016" name="Nat. Commun.">
        <title>Thousands of microbial genomes shed light on interconnected biogeochemical processes in an aquifer system.</title>
        <authorList>
            <person name="Anantharaman K."/>
            <person name="Brown C.T."/>
            <person name="Hug L.A."/>
            <person name="Sharon I."/>
            <person name="Castelle C.J."/>
            <person name="Probst A.J."/>
            <person name="Thomas B.C."/>
            <person name="Singh A."/>
            <person name="Wilkins M.J."/>
            <person name="Karaoz U."/>
            <person name="Brodie E.L."/>
            <person name="Williams K.H."/>
            <person name="Hubbard S.S."/>
            <person name="Banfield J.F."/>
        </authorList>
    </citation>
    <scope>NUCLEOTIDE SEQUENCE [LARGE SCALE GENOMIC DNA]</scope>
</reference>
<evidence type="ECO:0000256" key="1">
    <source>
        <dbReference type="ARBA" id="ARBA00023015"/>
    </source>
</evidence>
<dbReference type="InterPro" id="IPR023772">
    <property type="entry name" value="DNA-bd_HTH_TetR-type_CS"/>
</dbReference>
<dbReference type="Pfam" id="PF00440">
    <property type="entry name" value="TetR_N"/>
    <property type="match status" value="1"/>
</dbReference>
<dbReference type="GO" id="GO:0000976">
    <property type="term" value="F:transcription cis-regulatory region binding"/>
    <property type="evidence" value="ECO:0007669"/>
    <property type="project" value="TreeGrafter"/>
</dbReference>
<dbReference type="SUPFAM" id="SSF48498">
    <property type="entry name" value="Tetracyclin repressor-like, C-terminal domain"/>
    <property type="match status" value="1"/>
</dbReference>
<dbReference type="Gene3D" id="1.10.357.10">
    <property type="entry name" value="Tetracycline Repressor, domain 2"/>
    <property type="match status" value="1"/>
</dbReference>
<dbReference type="InterPro" id="IPR001647">
    <property type="entry name" value="HTH_TetR"/>
</dbReference>
<dbReference type="PANTHER" id="PTHR30055">
    <property type="entry name" value="HTH-TYPE TRANSCRIPTIONAL REGULATOR RUTR"/>
    <property type="match status" value="1"/>
</dbReference>
<evidence type="ECO:0000313" key="6">
    <source>
        <dbReference type="EMBL" id="OGF98238.1"/>
    </source>
</evidence>
<comment type="caution">
    <text evidence="6">The sequence shown here is derived from an EMBL/GenBank/DDBJ whole genome shotgun (WGS) entry which is preliminary data.</text>
</comment>
<dbReference type="InterPro" id="IPR036271">
    <property type="entry name" value="Tet_transcr_reg_TetR-rel_C_sf"/>
</dbReference>
<sequence length="210" mass="24024">MPKIKEKRKRLLEQFTRRQIKEAVAQIITSVGVQDLTMDKIAVEAGVAKGTLYRYFSTKNELLRDTVDTCLAQMVEELQAILESRLPAEERLGKMISRHLSFFDEHRDFFRVLLYERNLCQSSRARSGNSVYRSFVEKTAGVIAEGTRSGVFRPVPPLKAAMVIIESNIAVISQRLLVARPEPLEKEAEELRDFFLYGLASRPRQNAEHP</sequence>
<dbReference type="PANTHER" id="PTHR30055:SF234">
    <property type="entry name" value="HTH-TYPE TRANSCRIPTIONAL REGULATOR BETI"/>
    <property type="match status" value="1"/>
</dbReference>
<dbReference type="PROSITE" id="PS01081">
    <property type="entry name" value="HTH_TETR_1"/>
    <property type="match status" value="1"/>
</dbReference>
<dbReference type="EMBL" id="MFIV01000144">
    <property type="protein sequence ID" value="OGF98238.1"/>
    <property type="molecule type" value="Genomic_DNA"/>
</dbReference>
<accession>A0A1F5YDG2</accession>
<gene>
    <name evidence="6" type="ORF">A2Z86_02180</name>
</gene>
<name>A0A1F5YDG2_9BACT</name>
<proteinExistence type="predicted"/>
<evidence type="ECO:0000313" key="7">
    <source>
        <dbReference type="Proteomes" id="UP000176992"/>
    </source>
</evidence>
<dbReference type="PRINTS" id="PR00455">
    <property type="entry name" value="HTHTETR"/>
</dbReference>
<evidence type="ECO:0000256" key="2">
    <source>
        <dbReference type="ARBA" id="ARBA00023125"/>
    </source>
</evidence>
<dbReference type="InterPro" id="IPR009057">
    <property type="entry name" value="Homeodomain-like_sf"/>
</dbReference>
<organism evidence="6 7">
    <name type="scientific">Candidatus Glassbacteria bacterium GWA2_58_10</name>
    <dbReference type="NCBI Taxonomy" id="1817865"/>
    <lineage>
        <taxon>Bacteria</taxon>
        <taxon>Candidatus Glassiibacteriota</taxon>
    </lineage>
</organism>
<feature type="domain" description="HTH tetR-type" evidence="5">
    <location>
        <begin position="14"/>
        <end position="74"/>
    </location>
</feature>
<keyword evidence="1" id="KW-0805">Transcription regulation</keyword>
<dbReference type="Proteomes" id="UP000176992">
    <property type="component" value="Unassembled WGS sequence"/>
</dbReference>
<dbReference type="InterPro" id="IPR041490">
    <property type="entry name" value="KstR2_TetR_C"/>
</dbReference>
<dbReference type="Pfam" id="PF17932">
    <property type="entry name" value="TetR_C_24"/>
    <property type="match status" value="1"/>
</dbReference>